<evidence type="ECO:0000313" key="2">
    <source>
        <dbReference type="EMBL" id="KAK2101361.1"/>
    </source>
</evidence>
<reference evidence="2 3" key="1">
    <citation type="submission" date="2023-05" db="EMBL/GenBank/DDBJ databases">
        <title>B98-5 Cell Line De Novo Hybrid Assembly: An Optical Mapping Approach.</title>
        <authorList>
            <person name="Kananen K."/>
            <person name="Auerbach J.A."/>
            <person name="Kautto E."/>
            <person name="Blachly J.S."/>
        </authorList>
    </citation>
    <scope>NUCLEOTIDE SEQUENCE [LARGE SCALE GENOMIC DNA]</scope>
    <source>
        <strain evidence="2">B95-8</strain>
        <tissue evidence="2">Cell line</tissue>
    </source>
</reference>
<name>A0ABQ9UX12_SAGOE</name>
<dbReference type="EMBL" id="JASSZA010000009">
    <property type="protein sequence ID" value="KAK2101361.1"/>
    <property type="molecule type" value="Genomic_DNA"/>
</dbReference>
<evidence type="ECO:0000313" key="3">
    <source>
        <dbReference type="Proteomes" id="UP001266305"/>
    </source>
</evidence>
<gene>
    <name evidence="2" type="ORF">P7K49_019027</name>
</gene>
<protein>
    <submittedName>
        <fullName evidence="2">Uncharacterized protein</fullName>
    </submittedName>
</protein>
<keyword evidence="3" id="KW-1185">Reference proteome</keyword>
<organism evidence="2 3">
    <name type="scientific">Saguinus oedipus</name>
    <name type="common">Cotton-top tamarin</name>
    <name type="synonym">Oedipomidas oedipus</name>
    <dbReference type="NCBI Taxonomy" id="9490"/>
    <lineage>
        <taxon>Eukaryota</taxon>
        <taxon>Metazoa</taxon>
        <taxon>Chordata</taxon>
        <taxon>Craniata</taxon>
        <taxon>Vertebrata</taxon>
        <taxon>Euteleostomi</taxon>
        <taxon>Mammalia</taxon>
        <taxon>Eutheria</taxon>
        <taxon>Euarchontoglires</taxon>
        <taxon>Primates</taxon>
        <taxon>Haplorrhini</taxon>
        <taxon>Platyrrhini</taxon>
        <taxon>Cebidae</taxon>
        <taxon>Callitrichinae</taxon>
        <taxon>Saguinus</taxon>
    </lineage>
</organism>
<evidence type="ECO:0000256" key="1">
    <source>
        <dbReference type="SAM" id="MobiDB-lite"/>
    </source>
</evidence>
<dbReference type="Proteomes" id="UP001266305">
    <property type="component" value="Unassembled WGS sequence"/>
</dbReference>
<sequence length="120" mass="12394">MVVAGRTITASSEAAHQGPGVLTPHNLHKRTRGSSEAGLGGTADTIWSQVQGLQDKTAVQKALPCGSWGGGQFGVGEVQRLERGVSHGRSLRAQQDPHHVMGCHGDGGDLCRRPPLVGGG</sequence>
<accession>A0ABQ9UX12</accession>
<feature type="region of interest" description="Disordered" evidence="1">
    <location>
        <begin position="1"/>
        <end position="41"/>
    </location>
</feature>
<comment type="caution">
    <text evidence="2">The sequence shown here is derived from an EMBL/GenBank/DDBJ whole genome shotgun (WGS) entry which is preliminary data.</text>
</comment>
<proteinExistence type="predicted"/>